<feature type="domain" description="DUF7083" evidence="1">
    <location>
        <begin position="28"/>
        <end position="94"/>
    </location>
</feature>
<protein>
    <recommendedName>
        <fullName evidence="1">DUF7083 domain-containing protein</fullName>
    </recommendedName>
</protein>
<dbReference type="InterPro" id="IPR055510">
    <property type="entry name" value="DUF7083"/>
</dbReference>
<dbReference type="Proteomes" id="UP000054047">
    <property type="component" value="Unassembled WGS sequence"/>
</dbReference>
<evidence type="ECO:0000313" key="3">
    <source>
        <dbReference type="Proteomes" id="UP000054047"/>
    </source>
</evidence>
<organism evidence="2 3">
    <name type="scientific">Ancylostoma duodenale</name>
    <dbReference type="NCBI Taxonomy" id="51022"/>
    <lineage>
        <taxon>Eukaryota</taxon>
        <taxon>Metazoa</taxon>
        <taxon>Ecdysozoa</taxon>
        <taxon>Nematoda</taxon>
        <taxon>Chromadorea</taxon>
        <taxon>Rhabditida</taxon>
        <taxon>Rhabditina</taxon>
        <taxon>Rhabditomorpha</taxon>
        <taxon>Strongyloidea</taxon>
        <taxon>Ancylostomatidae</taxon>
        <taxon>Ancylostomatinae</taxon>
        <taxon>Ancylostoma</taxon>
    </lineage>
</organism>
<evidence type="ECO:0000313" key="2">
    <source>
        <dbReference type="EMBL" id="KIH46324.1"/>
    </source>
</evidence>
<sequence>MMREERKEMVEMFFKHLAGSGRIMPRVSKWYTRYKEVFVEDAKQLTESARVRLLYEKLDAETFERYQRHVLPKEVTSIGFEETLETVKQLFDVKTSEFTLRYQCLKLEKSDTEDY</sequence>
<keyword evidence="3" id="KW-1185">Reference proteome</keyword>
<dbReference type="Pfam" id="PF23309">
    <property type="entry name" value="DUF7083"/>
    <property type="match status" value="1"/>
</dbReference>
<gene>
    <name evidence="2" type="ORF">ANCDUO_23627</name>
</gene>
<dbReference type="EMBL" id="KN769568">
    <property type="protein sequence ID" value="KIH46324.1"/>
    <property type="molecule type" value="Genomic_DNA"/>
</dbReference>
<accession>A0A0C2FHW3</accession>
<proteinExistence type="predicted"/>
<dbReference type="OrthoDB" id="5833993at2759"/>
<evidence type="ECO:0000259" key="1">
    <source>
        <dbReference type="Pfam" id="PF23309"/>
    </source>
</evidence>
<reference evidence="2 3" key="1">
    <citation type="submission" date="2013-12" db="EMBL/GenBank/DDBJ databases">
        <title>Draft genome of the parsitic nematode Ancylostoma duodenale.</title>
        <authorList>
            <person name="Mitreva M."/>
        </authorList>
    </citation>
    <scope>NUCLEOTIDE SEQUENCE [LARGE SCALE GENOMIC DNA]</scope>
    <source>
        <strain evidence="2 3">Zhejiang</strain>
    </source>
</reference>
<name>A0A0C2FHW3_9BILA</name>
<dbReference type="AlphaFoldDB" id="A0A0C2FHW3"/>